<dbReference type="SMART" id="SM00257">
    <property type="entry name" value="LysM"/>
    <property type="match status" value="1"/>
</dbReference>
<dbReference type="Pfam" id="PF01464">
    <property type="entry name" value="SLT"/>
    <property type="match status" value="1"/>
</dbReference>
<dbReference type="PANTHER" id="PTHR34700">
    <property type="entry name" value="POTASSIUM BINDING PROTEIN KBP"/>
    <property type="match status" value="1"/>
</dbReference>
<comment type="caution">
    <text evidence="2">The sequence shown here is derived from an EMBL/GenBank/DDBJ whole genome shotgun (WGS) entry which is preliminary data.</text>
</comment>
<accession>A0A0F9GFW3</accession>
<dbReference type="Gene3D" id="1.10.530.10">
    <property type="match status" value="1"/>
</dbReference>
<dbReference type="InterPro" id="IPR008258">
    <property type="entry name" value="Transglycosylase_SLT_dom_1"/>
</dbReference>
<dbReference type="CDD" id="cd00118">
    <property type="entry name" value="LysM"/>
    <property type="match status" value="1"/>
</dbReference>
<protein>
    <recommendedName>
        <fullName evidence="1">LysM domain-containing protein</fullName>
    </recommendedName>
</protein>
<sequence>MARLTKQIKETAIREAAKNGVPVSVLLGIWQAESAFDVLALGDLNNDGAAFSYGIGQLHVKGAGGGIHPRKLLILAVNAAMSAGFLGRCFQAFPDSPDLSISAYNQGISGAKDRGLKTNQGYVDTVKRFAKAFGDLDKITPKDAPKRTYTVKAGDNLWKIAQRFYSQGTRWNEIYDANKSVIGPDPDLIQPGQVLTIP</sequence>
<dbReference type="InterPro" id="IPR052196">
    <property type="entry name" value="Bact_Kbp"/>
</dbReference>
<evidence type="ECO:0000259" key="1">
    <source>
        <dbReference type="PROSITE" id="PS51782"/>
    </source>
</evidence>
<dbReference type="SUPFAM" id="SSF54106">
    <property type="entry name" value="LysM domain"/>
    <property type="match status" value="1"/>
</dbReference>
<reference evidence="2" key="1">
    <citation type="journal article" date="2015" name="Nature">
        <title>Complex archaea that bridge the gap between prokaryotes and eukaryotes.</title>
        <authorList>
            <person name="Spang A."/>
            <person name="Saw J.H."/>
            <person name="Jorgensen S.L."/>
            <person name="Zaremba-Niedzwiedzka K."/>
            <person name="Martijn J."/>
            <person name="Lind A.E."/>
            <person name="van Eijk R."/>
            <person name="Schleper C."/>
            <person name="Guy L."/>
            <person name="Ettema T.J."/>
        </authorList>
    </citation>
    <scope>NUCLEOTIDE SEQUENCE</scope>
</reference>
<proteinExistence type="predicted"/>
<dbReference type="InterPro" id="IPR023346">
    <property type="entry name" value="Lysozyme-like_dom_sf"/>
</dbReference>
<organism evidence="2">
    <name type="scientific">marine sediment metagenome</name>
    <dbReference type="NCBI Taxonomy" id="412755"/>
    <lineage>
        <taxon>unclassified sequences</taxon>
        <taxon>metagenomes</taxon>
        <taxon>ecological metagenomes</taxon>
    </lineage>
</organism>
<dbReference type="Gene3D" id="3.10.350.10">
    <property type="entry name" value="LysM domain"/>
    <property type="match status" value="1"/>
</dbReference>
<dbReference type="InterPro" id="IPR036779">
    <property type="entry name" value="LysM_dom_sf"/>
</dbReference>
<feature type="domain" description="LysM" evidence="1">
    <location>
        <begin position="147"/>
        <end position="197"/>
    </location>
</feature>
<dbReference type="EMBL" id="LAZR01020281">
    <property type="protein sequence ID" value="KKL89456.1"/>
    <property type="molecule type" value="Genomic_DNA"/>
</dbReference>
<dbReference type="InterPro" id="IPR018392">
    <property type="entry name" value="LysM"/>
</dbReference>
<dbReference type="AlphaFoldDB" id="A0A0F9GFW3"/>
<dbReference type="PROSITE" id="PS51782">
    <property type="entry name" value="LYSM"/>
    <property type="match status" value="1"/>
</dbReference>
<dbReference type="Pfam" id="PF01476">
    <property type="entry name" value="LysM"/>
    <property type="match status" value="1"/>
</dbReference>
<name>A0A0F9GFW3_9ZZZZ</name>
<gene>
    <name evidence="2" type="ORF">LCGC14_1914530</name>
</gene>
<dbReference type="PANTHER" id="PTHR34700:SF4">
    <property type="entry name" value="PHAGE-LIKE ELEMENT PBSX PROTEIN XKDP"/>
    <property type="match status" value="1"/>
</dbReference>
<evidence type="ECO:0000313" key="2">
    <source>
        <dbReference type="EMBL" id="KKL89456.1"/>
    </source>
</evidence>
<dbReference type="SUPFAM" id="SSF53955">
    <property type="entry name" value="Lysozyme-like"/>
    <property type="match status" value="1"/>
</dbReference>